<comment type="caution">
    <text evidence="2">The sequence shown here is derived from an EMBL/GenBank/DDBJ whole genome shotgun (WGS) entry which is preliminary data.</text>
</comment>
<evidence type="ECO:0000313" key="3">
    <source>
        <dbReference type="Proteomes" id="UP000299102"/>
    </source>
</evidence>
<evidence type="ECO:0000256" key="1">
    <source>
        <dbReference type="SAM" id="MobiDB-lite"/>
    </source>
</evidence>
<dbReference type="EMBL" id="BGZK01001252">
    <property type="protein sequence ID" value="GBP75530.1"/>
    <property type="molecule type" value="Genomic_DNA"/>
</dbReference>
<proteinExistence type="predicted"/>
<dbReference type="Proteomes" id="UP000299102">
    <property type="component" value="Unassembled WGS sequence"/>
</dbReference>
<dbReference type="AlphaFoldDB" id="A0A4C1YKD9"/>
<protein>
    <submittedName>
        <fullName evidence="2">Uncharacterized protein</fullName>
    </submittedName>
</protein>
<evidence type="ECO:0000313" key="2">
    <source>
        <dbReference type="EMBL" id="GBP75530.1"/>
    </source>
</evidence>
<organism evidence="2 3">
    <name type="scientific">Eumeta variegata</name>
    <name type="common">Bagworm moth</name>
    <name type="synonym">Eumeta japonica</name>
    <dbReference type="NCBI Taxonomy" id="151549"/>
    <lineage>
        <taxon>Eukaryota</taxon>
        <taxon>Metazoa</taxon>
        <taxon>Ecdysozoa</taxon>
        <taxon>Arthropoda</taxon>
        <taxon>Hexapoda</taxon>
        <taxon>Insecta</taxon>
        <taxon>Pterygota</taxon>
        <taxon>Neoptera</taxon>
        <taxon>Endopterygota</taxon>
        <taxon>Lepidoptera</taxon>
        <taxon>Glossata</taxon>
        <taxon>Ditrysia</taxon>
        <taxon>Tineoidea</taxon>
        <taxon>Psychidae</taxon>
        <taxon>Oiketicinae</taxon>
        <taxon>Eumeta</taxon>
    </lineage>
</organism>
<name>A0A4C1YKD9_EUMVA</name>
<reference evidence="2 3" key="1">
    <citation type="journal article" date="2019" name="Commun. Biol.">
        <title>The bagworm genome reveals a unique fibroin gene that provides high tensile strength.</title>
        <authorList>
            <person name="Kono N."/>
            <person name="Nakamura H."/>
            <person name="Ohtoshi R."/>
            <person name="Tomita M."/>
            <person name="Numata K."/>
            <person name="Arakawa K."/>
        </authorList>
    </citation>
    <scope>NUCLEOTIDE SEQUENCE [LARGE SCALE GENOMIC DNA]</scope>
</reference>
<sequence>MRSWSGPEPLSPRSEQRAERSAKRPQWWEAPMSFTFGNNKSISLLTEFLDAAQQSYGSGARRKEWPSSATSQAFVYSPSKEPASRFCYYRDRSTQVGAKTDFFLSILLYYPTNIVRFQNLNPKPTEPTFVGSQYQLFS</sequence>
<accession>A0A4C1YKD9</accession>
<feature type="region of interest" description="Disordered" evidence="1">
    <location>
        <begin position="1"/>
        <end position="24"/>
    </location>
</feature>
<keyword evidence="3" id="KW-1185">Reference proteome</keyword>
<gene>
    <name evidence="2" type="ORF">EVAR_53571_1</name>
</gene>